<accession>A0AB39RNY7</accession>
<evidence type="ECO:0000313" key="1">
    <source>
        <dbReference type="EMBL" id="XDQ56934.1"/>
    </source>
</evidence>
<reference evidence="1" key="1">
    <citation type="submission" date="2024-07" db="EMBL/GenBank/DDBJ databases">
        <authorList>
            <person name="Yu S.T."/>
        </authorList>
    </citation>
    <scope>NUCLEOTIDE SEQUENCE</scope>
    <source>
        <strain evidence="1">R41</strain>
    </source>
</reference>
<proteinExistence type="predicted"/>
<evidence type="ECO:0008006" key="2">
    <source>
        <dbReference type="Google" id="ProtNLM"/>
    </source>
</evidence>
<protein>
    <recommendedName>
        <fullName evidence="2">Universal stress protein</fullName>
    </recommendedName>
</protein>
<sequence length="196" mass="20372">MTERYGLYVVGVDTGLVGALQEADHLLRGLAVELGAAEDVLGCTHHVRDGGRPHTALSFAVPSERAARAASRRLAEREFGVALGAERHGPADLAAGAARAAAEHAARTGGRAVLYAGSEALTGTVTVARLLAVSAVDRVAVLGAPDGPEPERRIVTRDHVRPEWREGQLVLTAMPAAGGTLVPFEVPEPTPCCADH</sequence>
<dbReference type="AlphaFoldDB" id="A0AB39RNY7"/>
<name>A0AB39RNY7_9ACTN</name>
<dbReference type="RefSeq" id="WP_369250004.1">
    <property type="nucleotide sequence ID" value="NZ_CP163443.1"/>
</dbReference>
<dbReference type="EMBL" id="CP163443">
    <property type="protein sequence ID" value="XDQ56934.1"/>
    <property type="molecule type" value="Genomic_DNA"/>
</dbReference>
<gene>
    <name evidence="1" type="ORF">AB5J53_37265</name>
</gene>
<organism evidence="1">
    <name type="scientific">Streptomyces sp. R41</name>
    <dbReference type="NCBI Taxonomy" id="3238632"/>
    <lineage>
        <taxon>Bacteria</taxon>
        <taxon>Bacillati</taxon>
        <taxon>Actinomycetota</taxon>
        <taxon>Actinomycetes</taxon>
        <taxon>Kitasatosporales</taxon>
        <taxon>Streptomycetaceae</taxon>
        <taxon>Streptomyces</taxon>
    </lineage>
</organism>